<dbReference type="AlphaFoldDB" id="A0A1F5VG80"/>
<dbReference type="SUPFAM" id="SSF53756">
    <property type="entry name" value="UDP-Glycosyltransferase/glycogen phosphorylase"/>
    <property type="match status" value="1"/>
</dbReference>
<dbReference type="GO" id="GO:0016757">
    <property type="term" value="F:glycosyltransferase activity"/>
    <property type="evidence" value="ECO:0007669"/>
    <property type="project" value="InterPro"/>
</dbReference>
<organism evidence="2 3">
    <name type="scientific">Candidatus Giovannonibacteria bacterium RIFCSPHIGHO2_01_FULL_45_23</name>
    <dbReference type="NCBI Taxonomy" id="1798325"/>
    <lineage>
        <taxon>Bacteria</taxon>
        <taxon>Candidatus Giovannoniibacteriota</taxon>
    </lineage>
</organism>
<sequence>MRNFLEYILARLLVKNGATVLAFAKPEIGEKAFYELDGVRIYKPRSFVRGVWYLAGHIIFSRPDLIHVFNARNNRFGAPAAILAKILNIPLMFTEYGLLHDHYLVTDRDDPFPYVEKVQWDRPIMAFKKVFRDKNVIGNLRNYIFHLPMSLADKVIFVSKHNLEIARKLGLKDFQYLPYIFDEEIFKTGGAKDGDTERLSILKKYGGGNPILFVGQLKLRKGWDIILEAMPLIEKNLDARLIFITSGTDQETPELTKKIENLGIRNQVIFLGTAGVEVLRAAYKNCKMVIVPSRYEGFGLAVIEAWEMGKPVIASDVPAINEHVENNRNGILVPPKDSKKLAGAINLLLKNKTLGEKLVKNGTETLNELKSTPQKNKWLEFYGKPTS</sequence>
<comment type="caution">
    <text evidence="2">The sequence shown here is derived from an EMBL/GenBank/DDBJ whole genome shotgun (WGS) entry which is preliminary data.</text>
</comment>
<name>A0A1F5VG80_9BACT</name>
<dbReference type="PANTHER" id="PTHR12526">
    <property type="entry name" value="GLYCOSYLTRANSFERASE"/>
    <property type="match status" value="1"/>
</dbReference>
<gene>
    <name evidence="2" type="ORF">A2834_03335</name>
</gene>
<protein>
    <recommendedName>
        <fullName evidence="1">Glycosyl transferase family 1 domain-containing protein</fullName>
    </recommendedName>
</protein>
<evidence type="ECO:0000313" key="3">
    <source>
        <dbReference type="Proteomes" id="UP000179251"/>
    </source>
</evidence>
<dbReference type="CDD" id="cd03801">
    <property type="entry name" value="GT4_PimA-like"/>
    <property type="match status" value="1"/>
</dbReference>
<dbReference type="PANTHER" id="PTHR12526:SF638">
    <property type="entry name" value="SPORE COAT PROTEIN SA"/>
    <property type="match status" value="1"/>
</dbReference>
<dbReference type="Proteomes" id="UP000179251">
    <property type="component" value="Unassembled WGS sequence"/>
</dbReference>
<proteinExistence type="predicted"/>
<reference evidence="2 3" key="1">
    <citation type="journal article" date="2016" name="Nat. Commun.">
        <title>Thousands of microbial genomes shed light on interconnected biogeochemical processes in an aquifer system.</title>
        <authorList>
            <person name="Anantharaman K."/>
            <person name="Brown C.T."/>
            <person name="Hug L.A."/>
            <person name="Sharon I."/>
            <person name="Castelle C.J."/>
            <person name="Probst A.J."/>
            <person name="Thomas B.C."/>
            <person name="Singh A."/>
            <person name="Wilkins M.J."/>
            <person name="Karaoz U."/>
            <person name="Brodie E.L."/>
            <person name="Williams K.H."/>
            <person name="Hubbard S.S."/>
            <person name="Banfield J.F."/>
        </authorList>
    </citation>
    <scope>NUCLEOTIDE SEQUENCE [LARGE SCALE GENOMIC DNA]</scope>
</reference>
<dbReference type="Pfam" id="PF00534">
    <property type="entry name" value="Glycos_transf_1"/>
    <property type="match status" value="1"/>
</dbReference>
<feature type="domain" description="Glycosyl transferase family 1" evidence="1">
    <location>
        <begin position="202"/>
        <end position="364"/>
    </location>
</feature>
<dbReference type="STRING" id="1798325.A2834_03335"/>
<dbReference type="InterPro" id="IPR001296">
    <property type="entry name" value="Glyco_trans_1"/>
</dbReference>
<evidence type="ECO:0000313" key="2">
    <source>
        <dbReference type="EMBL" id="OGF62473.1"/>
    </source>
</evidence>
<dbReference type="Gene3D" id="3.40.50.2000">
    <property type="entry name" value="Glycogen Phosphorylase B"/>
    <property type="match status" value="2"/>
</dbReference>
<evidence type="ECO:0000259" key="1">
    <source>
        <dbReference type="Pfam" id="PF00534"/>
    </source>
</evidence>
<dbReference type="EMBL" id="MFHD01000017">
    <property type="protein sequence ID" value="OGF62473.1"/>
    <property type="molecule type" value="Genomic_DNA"/>
</dbReference>
<accession>A0A1F5VG80</accession>